<gene>
    <name evidence="1" type="ORF">Tco_0706796</name>
</gene>
<keyword evidence="2" id="KW-1185">Reference proteome</keyword>
<dbReference type="InterPro" id="IPR036875">
    <property type="entry name" value="Znf_CCHC_sf"/>
</dbReference>
<dbReference type="Proteomes" id="UP001151760">
    <property type="component" value="Unassembled WGS sequence"/>
</dbReference>
<dbReference type="EMBL" id="BQNB010010194">
    <property type="protein sequence ID" value="GJS73955.1"/>
    <property type="molecule type" value="Genomic_DNA"/>
</dbReference>
<reference evidence="1" key="2">
    <citation type="submission" date="2022-01" db="EMBL/GenBank/DDBJ databases">
        <authorList>
            <person name="Yamashiro T."/>
            <person name="Shiraishi A."/>
            <person name="Satake H."/>
            <person name="Nakayama K."/>
        </authorList>
    </citation>
    <scope>NUCLEOTIDE SEQUENCE</scope>
</reference>
<dbReference type="SUPFAM" id="SSF57756">
    <property type="entry name" value="Retrovirus zinc finger-like domains"/>
    <property type="match status" value="1"/>
</dbReference>
<evidence type="ECO:0000313" key="1">
    <source>
        <dbReference type="EMBL" id="GJS73955.1"/>
    </source>
</evidence>
<comment type="caution">
    <text evidence="1">The sequence shown here is derived from an EMBL/GenBank/DDBJ whole genome shotgun (WGS) entry which is preliminary data.</text>
</comment>
<reference evidence="1" key="1">
    <citation type="journal article" date="2022" name="Int. J. Mol. Sci.">
        <title>Draft Genome of Tanacetum Coccineum: Genomic Comparison of Closely Related Tanacetum-Family Plants.</title>
        <authorList>
            <person name="Yamashiro T."/>
            <person name="Shiraishi A."/>
            <person name="Nakayama K."/>
            <person name="Satake H."/>
        </authorList>
    </citation>
    <scope>NUCLEOTIDE SEQUENCE</scope>
</reference>
<name>A0ABQ4Y993_9ASTR</name>
<dbReference type="Gene3D" id="4.10.60.10">
    <property type="entry name" value="Zinc finger, CCHC-type"/>
    <property type="match status" value="1"/>
</dbReference>
<evidence type="ECO:0000313" key="2">
    <source>
        <dbReference type="Proteomes" id="UP001151760"/>
    </source>
</evidence>
<accession>A0ABQ4Y993</accession>
<proteinExistence type="predicted"/>
<protein>
    <submittedName>
        <fullName evidence="1">Integrase, catalytic region, zinc finger, CCHC-type containing protein</fullName>
    </submittedName>
</protein>
<sequence length="417" mass="48336">MEQFQVNTKFLNSLPPEWSKFVTDVKLVKDLHTTNFDQLHAYLEQHELYANEVRLMRKRNQDPLALVVSQWDTPHFKHLSVFITTILYLDVPVFSPGDDPIGKQFLGRQGKYLVTDYKENDISSGGNNASGQTRVVKCYNYQGEGHMSRQCTQPKRPRNPTWYKDKAMLAEAQEAGHILDKEQLAFLADLEIPDDQVVQTQFILKTMSFSDWDLDVYDLNYFENNDLKAQLQDKDTTICKLKEIIKSMREKSKEENVNYDYCEIQTKNVDLENSVAKLLSENKRLCKEINHVKQVFKDQFDSIKKTRVRTKEQSDSLIDKLNLKSAENEDLKAQIQDKVFVITSLKNDLRKLKGKEIVDIVAQIPSANTIVPGMFKLDLEPLAPRLLQNREAHIDYLKYTQEQADILWGIVKQAKAK</sequence>
<organism evidence="1 2">
    <name type="scientific">Tanacetum coccineum</name>
    <dbReference type="NCBI Taxonomy" id="301880"/>
    <lineage>
        <taxon>Eukaryota</taxon>
        <taxon>Viridiplantae</taxon>
        <taxon>Streptophyta</taxon>
        <taxon>Embryophyta</taxon>
        <taxon>Tracheophyta</taxon>
        <taxon>Spermatophyta</taxon>
        <taxon>Magnoliopsida</taxon>
        <taxon>eudicotyledons</taxon>
        <taxon>Gunneridae</taxon>
        <taxon>Pentapetalae</taxon>
        <taxon>asterids</taxon>
        <taxon>campanulids</taxon>
        <taxon>Asterales</taxon>
        <taxon>Asteraceae</taxon>
        <taxon>Asteroideae</taxon>
        <taxon>Anthemideae</taxon>
        <taxon>Anthemidinae</taxon>
        <taxon>Tanacetum</taxon>
    </lineage>
</organism>